<name>C8XJT4_NAKMY</name>
<dbReference type="Pfam" id="PF07883">
    <property type="entry name" value="Cupin_2"/>
    <property type="match status" value="1"/>
</dbReference>
<dbReference type="PANTHER" id="PTHR37694:SF1">
    <property type="entry name" value="SLR8022 PROTEIN"/>
    <property type="match status" value="1"/>
</dbReference>
<evidence type="ECO:0000313" key="3">
    <source>
        <dbReference type="Proteomes" id="UP000002218"/>
    </source>
</evidence>
<dbReference type="AlphaFoldDB" id="C8XJT4"/>
<accession>C8XJT4</accession>
<sequence>MQKMSLTALAREQLDLARSASSGRSARTVWGGHEHVLRQTVIALTAGAALSEHENPGEATIAVLEGRVRMDAGGHQWQGRAGDLLLVPPSRHALTALEDAVVLLTVAKPDRA</sequence>
<dbReference type="STRING" id="479431.Namu_4358"/>
<evidence type="ECO:0000259" key="1">
    <source>
        <dbReference type="Pfam" id="PF07883"/>
    </source>
</evidence>
<proteinExistence type="predicted"/>
<dbReference type="eggNOG" id="COG1917">
    <property type="taxonomic scope" value="Bacteria"/>
</dbReference>
<dbReference type="PANTHER" id="PTHR37694">
    <property type="entry name" value="SLR8022 PROTEIN"/>
    <property type="match status" value="1"/>
</dbReference>
<dbReference type="OrthoDB" id="5190473at2"/>
<feature type="domain" description="Cupin type-2" evidence="1">
    <location>
        <begin position="43"/>
        <end position="102"/>
    </location>
</feature>
<dbReference type="HOGENOM" id="CLU_141675_1_0_11"/>
<dbReference type="RefSeq" id="WP_015749469.1">
    <property type="nucleotide sequence ID" value="NC_013235.1"/>
</dbReference>
<keyword evidence="3" id="KW-1185">Reference proteome</keyword>
<protein>
    <submittedName>
        <fullName evidence="2">Cupin 2 conserved barrel domain protein</fullName>
    </submittedName>
</protein>
<gene>
    <name evidence="2" type="ordered locus">Namu_4358</name>
</gene>
<dbReference type="KEGG" id="nml:Namu_4358"/>
<reference evidence="2 3" key="2">
    <citation type="journal article" date="2010" name="Stand. Genomic Sci.">
        <title>Complete genome sequence of Nakamurella multipartita type strain (Y-104).</title>
        <authorList>
            <person name="Tice H."/>
            <person name="Mayilraj S."/>
            <person name="Sims D."/>
            <person name="Lapidus A."/>
            <person name="Nolan M."/>
            <person name="Lucas S."/>
            <person name="Glavina Del Rio T."/>
            <person name="Copeland A."/>
            <person name="Cheng J.F."/>
            <person name="Meincke L."/>
            <person name="Bruce D."/>
            <person name="Goodwin L."/>
            <person name="Pitluck S."/>
            <person name="Ivanova N."/>
            <person name="Mavromatis K."/>
            <person name="Ovchinnikova G."/>
            <person name="Pati A."/>
            <person name="Chen A."/>
            <person name="Palaniappan K."/>
            <person name="Land M."/>
            <person name="Hauser L."/>
            <person name="Chang Y.J."/>
            <person name="Jeffries C.D."/>
            <person name="Detter J.C."/>
            <person name="Brettin T."/>
            <person name="Rohde M."/>
            <person name="Goker M."/>
            <person name="Bristow J."/>
            <person name="Eisen J.A."/>
            <person name="Markowitz V."/>
            <person name="Hugenholtz P."/>
            <person name="Kyrpides N.C."/>
            <person name="Klenk H.P."/>
            <person name="Chen F."/>
        </authorList>
    </citation>
    <scope>NUCLEOTIDE SEQUENCE [LARGE SCALE GENOMIC DNA]</scope>
    <source>
        <strain evidence="3">ATCC 700099 / DSM 44233 / CIP 104796 / JCM 9543 / NBRC 105858 / Y-104</strain>
    </source>
</reference>
<dbReference type="InterPro" id="IPR013096">
    <property type="entry name" value="Cupin_2"/>
</dbReference>
<reference evidence="3" key="1">
    <citation type="submission" date="2009-09" db="EMBL/GenBank/DDBJ databases">
        <title>The complete genome of Nakamurella multipartita DSM 44233.</title>
        <authorList>
            <consortium name="US DOE Joint Genome Institute (JGI-PGF)"/>
            <person name="Lucas S."/>
            <person name="Copeland A."/>
            <person name="Lapidus A."/>
            <person name="Glavina del Rio T."/>
            <person name="Dalin E."/>
            <person name="Tice H."/>
            <person name="Bruce D."/>
            <person name="Goodwin L."/>
            <person name="Pitluck S."/>
            <person name="Kyrpides N."/>
            <person name="Mavromatis K."/>
            <person name="Ivanova N."/>
            <person name="Ovchinnikova G."/>
            <person name="Sims D."/>
            <person name="Meincke L."/>
            <person name="Brettin T."/>
            <person name="Detter J.C."/>
            <person name="Han C."/>
            <person name="Larimer F."/>
            <person name="Land M."/>
            <person name="Hauser L."/>
            <person name="Markowitz V."/>
            <person name="Cheng J.-F."/>
            <person name="Hugenholtz P."/>
            <person name="Woyke T."/>
            <person name="Wu D."/>
            <person name="Klenk H.-P."/>
            <person name="Eisen J.A."/>
        </authorList>
    </citation>
    <scope>NUCLEOTIDE SEQUENCE [LARGE SCALE GENOMIC DNA]</scope>
    <source>
        <strain evidence="3">ATCC 700099 / DSM 44233 / CIP 104796 / JCM 9543 / NBRC 105858 / Y-104</strain>
    </source>
</reference>
<dbReference type="InParanoid" id="C8XJT4"/>
<organism evidence="2 3">
    <name type="scientific">Nakamurella multipartita (strain ATCC 700099 / DSM 44233 / CIP 104796 / JCM 9543 / NBRC 105858 / Y-104)</name>
    <name type="common">Microsphaera multipartita</name>
    <dbReference type="NCBI Taxonomy" id="479431"/>
    <lineage>
        <taxon>Bacteria</taxon>
        <taxon>Bacillati</taxon>
        <taxon>Actinomycetota</taxon>
        <taxon>Actinomycetes</taxon>
        <taxon>Nakamurellales</taxon>
        <taxon>Nakamurellaceae</taxon>
        <taxon>Nakamurella</taxon>
    </lineage>
</organism>
<dbReference type="InterPro" id="IPR014710">
    <property type="entry name" value="RmlC-like_jellyroll"/>
</dbReference>
<evidence type="ECO:0000313" key="2">
    <source>
        <dbReference type="EMBL" id="ACV80645.1"/>
    </source>
</evidence>
<dbReference type="CDD" id="cd02230">
    <property type="entry name" value="cupin_HP0902-like"/>
    <property type="match status" value="1"/>
</dbReference>
<dbReference type="EMBL" id="CP001737">
    <property type="protein sequence ID" value="ACV80645.1"/>
    <property type="molecule type" value="Genomic_DNA"/>
</dbReference>
<dbReference type="Proteomes" id="UP000002218">
    <property type="component" value="Chromosome"/>
</dbReference>
<dbReference type="InterPro" id="IPR011051">
    <property type="entry name" value="RmlC_Cupin_sf"/>
</dbReference>
<dbReference type="Gene3D" id="2.60.120.10">
    <property type="entry name" value="Jelly Rolls"/>
    <property type="match status" value="1"/>
</dbReference>
<dbReference type="SUPFAM" id="SSF51182">
    <property type="entry name" value="RmlC-like cupins"/>
    <property type="match status" value="1"/>
</dbReference>